<dbReference type="EMBL" id="JAAAMU010000011">
    <property type="protein sequence ID" value="NBC71314.1"/>
    <property type="molecule type" value="Genomic_DNA"/>
</dbReference>
<keyword evidence="3" id="KW-0560">Oxidoreductase</keyword>
<dbReference type="InterPro" id="IPR002328">
    <property type="entry name" value="ADH_Zn_CS"/>
</dbReference>
<gene>
    <name evidence="7" type="ORF">GT003_20150</name>
</gene>
<keyword evidence="8" id="KW-1185">Reference proteome</keyword>
<evidence type="ECO:0000256" key="3">
    <source>
        <dbReference type="ARBA" id="ARBA00023002"/>
    </source>
</evidence>
<dbReference type="InterPro" id="IPR013149">
    <property type="entry name" value="ADH-like_C"/>
</dbReference>
<dbReference type="InterPro" id="IPR050129">
    <property type="entry name" value="Zn_alcohol_dh"/>
</dbReference>
<sequence>MRAIVWQPDGRLEEVADWPAPAPAEDEALVRVRAAGICSTDLHMVSGRLDFAKPPWVLGHEIAGSIERVGSRVVGWQAGDRVVVDPVIGCGSCRSCLSGRKYLCPDGGEIGTTTGSGGYGAYVAVKPGNLYRLPDALSYEEGAMMEPLNCTLGAIDRARNIAGARVAVFGGGPAGQLFAQLAHVYGAASVTLFDKREETLALGLRLGADEAVHLSLGGESQYGAGAVFDVVVEASGSVDAVRSCLERVAPGGTIVLYGLNGSDAPSIPSDRIVAKDLGVVTCISAPLLWDRGIRLVESGRVDVGAIVSDRVPFGAGAAFLNELTGRKRQVVKAMLIEEGADGT</sequence>
<dbReference type="GO" id="GO:0008270">
    <property type="term" value="F:zinc ion binding"/>
    <property type="evidence" value="ECO:0007669"/>
    <property type="project" value="InterPro"/>
</dbReference>
<dbReference type="PANTHER" id="PTHR43401">
    <property type="entry name" value="L-THREONINE 3-DEHYDROGENASE"/>
    <property type="match status" value="1"/>
</dbReference>
<keyword evidence="1 4" id="KW-0479">Metal-binding</keyword>
<dbReference type="GO" id="GO:0016491">
    <property type="term" value="F:oxidoreductase activity"/>
    <property type="evidence" value="ECO:0007669"/>
    <property type="project" value="UniProtKB-KW"/>
</dbReference>
<dbReference type="Pfam" id="PF08240">
    <property type="entry name" value="ADH_N"/>
    <property type="match status" value="1"/>
</dbReference>
<comment type="similarity">
    <text evidence="4">Belongs to the zinc-containing alcohol dehydrogenase family.</text>
</comment>
<dbReference type="Proteomes" id="UP000558113">
    <property type="component" value="Unassembled WGS sequence"/>
</dbReference>
<feature type="domain" description="Alcohol dehydrogenase-like N-terminal" evidence="6">
    <location>
        <begin position="25"/>
        <end position="135"/>
    </location>
</feature>
<dbReference type="AlphaFoldDB" id="A0A7X5C3F5"/>
<dbReference type="OrthoDB" id="9777057at2"/>
<dbReference type="Gene3D" id="3.40.50.720">
    <property type="entry name" value="NAD(P)-binding Rossmann-like Domain"/>
    <property type="match status" value="1"/>
</dbReference>
<accession>A0A7X5C3F5</accession>
<dbReference type="InterPro" id="IPR036291">
    <property type="entry name" value="NAD(P)-bd_dom_sf"/>
</dbReference>
<dbReference type="RefSeq" id="WP_161701163.1">
    <property type="nucleotide sequence ID" value="NZ_JAAAMU010000011.1"/>
</dbReference>
<evidence type="ECO:0000259" key="6">
    <source>
        <dbReference type="Pfam" id="PF08240"/>
    </source>
</evidence>
<protein>
    <submittedName>
        <fullName evidence="7">Alcohol dehydrogenase catalytic domain-containing protein</fullName>
    </submittedName>
</protein>
<evidence type="ECO:0000313" key="8">
    <source>
        <dbReference type="Proteomes" id="UP000558113"/>
    </source>
</evidence>
<dbReference type="InterPro" id="IPR013154">
    <property type="entry name" value="ADH-like_N"/>
</dbReference>
<dbReference type="PANTHER" id="PTHR43401:SF2">
    <property type="entry name" value="L-THREONINE 3-DEHYDROGENASE"/>
    <property type="match status" value="1"/>
</dbReference>
<evidence type="ECO:0000256" key="4">
    <source>
        <dbReference type="RuleBase" id="RU361277"/>
    </source>
</evidence>
<proteinExistence type="inferred from homology"/>
<feature type="domain" description="Alcohol dehydrogenase-like C-terminal" evidence="5">
    <location>
        <begin position="175"/>
        <end position="283"/>
    </location>
</feature>
<reference evidence="7 8" key="1">
    <citation type="submission" date="2020-01" db="EMBL/GenBank/DDBJ databases">
        <title>Paenibacillus soybeanensis sp. nov. isolated from the nodules of soybean (Glycine max(L.) Merr).</title>
        <authorList>
            <person name="Wang H."/>
        </authorList>
    </citation>
    <scope>NUCLEOTIDE SEQUENCE [LARGE SCALE GENOMIC DNA]</scope>
    <source>
        <strain evidence="7 8">DSM 23054</strain>
    </source>
</reference>
<keyword evidence="2 4" id="KW-0862">Zinc</keyword>
<comment type="cofactor">
    <cofactor evidence="4">
        <name>Zn(2+)</name>
        <dbReference type="ChEBI" id="CHEBI:29105"/>
    </cofactor>
</comment>
<evidence type="ECO:0000256" key="1">
    <source>
        <dbReference type="ARBA" id="ARBA00022723"/>
    </source>
</evidence>
<dbReference type="SUPFAM" id="SSF50129">
    <property type="entry name" value="GroES-like"/>
    <property type="match status" value="1"/>
</dbReference>
<organism evidence="7 8">
    <name type="scientific">Paenibacillus sacheonensis</name>
    <dbReference type="NCBI Taxonomy" id="742054"/>
    <lineage>
        <taxon>Bacteria</taxon>
        <taxon>Bacillati</taxon>
        <taxon>Bacillota</taxon>
        <taxon>Bacilli</taxon>
        <taxon>Bacillales</taxon>
        <taxon>Paenibacillaceae</taxon>
        <taxon>Paenibacillus</taxon>
    </lineage>
</organism>
<dbReference type="PROSITE" id="PS00059">
    <property type="entry name" value="ADH_ZINC"/>
    <property type="match status" value="1"/>
</dbReference>
<dbReference type="Gene3D" id="3.90.180.10">
    <property type="entry name" value="Medium-chain alcohol dehydrogenases, catalytic domain"/>
    <property type="match status" value="1"/>
</dbReference>
<dbReference type="Pfam" id="PF00107">
    <property type="entry name" value="ADH_zinc_N"/>
    <property type="match status" value="1"/>
</dbReference>
<dbReference type="SUPFAM" id="SSF51735">
    <property type="entry name" value="NAD(P)-binding Rossmann-fold domains"/>
    <property type="match status" value="1"/>
</dbReference>
<evidence type="ECO:0000259" key="5">
    <source>
        <dbReference type="Pfam" id="PF00107"/>
    </source>
</evidence>
<name>A0A7X5C3F5_9BACL</name>
<dbReference type="InterPro" id="IPR011032">
    <property type="entry name" value="GroES-like_sf"/>
</dbReference>
<evidence type="ECO:0000256" key="2">
    <source>
        <dbReference type="ARBA" id="ARBA00022833"/>
    </source>
</evidence>
<comment type="caution">
    <text evidence="7">The sequence shown here is derived from an EMBL/GenBank/DDBJ whole genome shotgun (WGS) entry which is preliminary data.</text>
</comment>
<evidence type="ECO:0000313" key="7">
    <source>
        <dbReference type="EMBL" id="NBC71314.1"/>
    </source>
</evidence>